<keyword evidence="4" id="KW-1185">Reference proteome</keyword>
<dbReference type="GO" id="GO:0030490">
    <property type="term" value="P:maturation of SSU-rRNA"/>
    <property type="evidence" value="ECO:0007669"/>
    <property type="project" value="UniProtKB-UniRule"/>
</dbReference>
<keyword evidence="1 2" id="KW-0690">Ribosome biogenesis</keyword>
<dbReference type="InterPro" id="IPR020053">
    <property type="entry name" value="Ribosome-bd_factorA_CS"/>
</dbReference>
<reference evidence="3 4" key="1">
    <citation type="submission" date="2015-07" db="EMBL/GenBank/DDBJ databases">
        <title>Genome sequence of Ornatilinea apprima DSM 23815.</title>
        <authorList>
            <person name="Hemp J."/>
            <person name="Ward L.M."/>
            <person name="Pace L.A."/>
            <person name="Fischer W.W."/>
        </authorList>
    </citation>
    <scope>NUCLEOTIDE SEQUENCE [LARGE SCALE GENOMIC DNA]</scope>
    <source>
        <strain evidence="3 4">P3M-1</strain>
    </source>
</reference>
<dbReference type="InterPro" id="IPR023799">
    <property type="entry name" value="RbfA_dom_sf"/>
</dbReference>
<dbReference type="GO" id="GO:0005829">
    <property type="term" value="C:cytosol"/>
    <property type="evidence" value="ECO:0007669"/>
    <property type="project" value="TreeGrafter"/>
</dbReference>
<accession>A0A0P6XHX7</accession>
<dbReference type="PROSITE" id="PS01319">
    <property type="entry name" value="RBFA"/>
    <property type="match status" value="1"/>
</dbReference>
<dbReference type="STRING" id="1134406.ADN00_02695"/>
<proteinExistence type="inferred from homology"/>
<organism evidence="3 4">
    <name type="scientific">Ornatilinea apprima</name>
    <dbReference type="NCBI Taxonomy" id="1134406"/>
    <lineage>
        <taxon>Bacteria</taxon>
        <taxon>Bacillati</taxon>
        <taxon>Chloroflexota</taxon>
        <taxon>Anaerolineae</taxon>
        <taxon>Anaerolineales</taxon>
        <taxon>Anaerolineaceae</taxon>
        <taxon>Ornatilinea</taxon>
    </lineage>
</organism>
<comment type="subcellular location">
    <subcellularLocation>
        <location evidence="2">Cytoplasm</location>
    </subcellularLocation>
</comment>
<dbReference type="PANTHER" id="PTHR33515:SF1">
    <property type="entry name" value="RIBOSOME-BINDING FACTOR A, CHLOROPLASTIC-RELATED"/>
    <property type="match status" value="1"/>
</dbReference>
<comment type="similarity">
    <text evidence="2">Belongs to the RbfA family.</text>
</comment>
<comment type="function">
    <text evidence="2">One of several proteins that assist in the late maturation steps of the functional core of the 30S ribosomal subunit. Associates with free 30S ribosomal subunits (but not with 30S subunits that are part of 70S ribosomes or polysomes). Required for efficient processing of 16S rRNA. May interact with the 5'-terminal helix region of 16S rRNA.</text>
</comment>
<dbReference type="GO" id="GO:0043024">
    <property type="term" value="F:ribosomal small subunit binding"/>
    <property type="evidence" value="ECO:0007669"/>
    <property type="project" value="TreeGrafter"/>
</dbReference>
<sequence>MRIQRIAGRVREEMSELLVYQIQDPRLLGVSVTDVQIDRELAFADIYVSAVEGQERAKDVIEALQHAGSFIRHYLAEKVQLRSFPKLRFFWDPTPERADRMEKLFAQLHQSDGADLEMQDEEGEQEDEE</sequence>
<dbReference type="OrthoDB" id="307788at2"/>
<dbReference type="SUPFAM" id="SSF89919">
    <property type="entry name" value="Ribosome-binding factor A, RbfA"/>
    <property type="match status" value="1"/>
</dbReference>
<evidence type="ECO:0000256" key="1">
    <source>
        <dbReference type="ARBA" id="ARBA00022517"/>
    </source>
</evidence>
<protein>
    <recommendedName>
        <fullName evidence="2">Ribosome-binding factor A</fullName>
    </recommendedName>
</protein>
<dbReference type="PANTHER" id="PTHR33515">
    <property type="entry name" value="RIBOSOME-BINDING FACTOR A, CHLOROPLASTIC-RELATED"/>
    <property type="match status" value="1"/>
</dbReference>
<dbReference type="Gene3D" id="3.30.300.20">
    <property type="match status" value="1"/>
</dbReference>
<dbReference type="NCBIfam" id="TIGR00082">
    <property type="entry name" value="rbfA"/>
    <property type="match status" value="1"/>
</dbReference>
<evidence type="ECO:0000313" key="3">
    <source>
        <dbReference type="EMBL" id="KPL79440.1"/>
    </source>
</evidence>
<comment type="caution">
    <text evidence="3">The sequence shown here is derived from an EMBL/GenBank/DDBJ whole genome shotgun (WGS) entry which is preliminary data.</text>
</comment>
<keyword evidence="2" id="KW-0963">Cytoplasm</keyword>
<dbReference type="InterPro" id="IPR015946">
    <property type="entry name" value="KH_dom-like_a/b"/>
</dbReference>
<evidence type="ECO:0000313" key="4">
    <source>
        <dbReference type="Proteomes" id="UP000050417"/>
    </source>
</evidence>
<gene>
    <name evidence="2" type="primary">rbfA</name>
    <name evidence="3" type="ORF">ADN00_02695</name>
</gene>
<dbReference type="EMBL" id="LGCL01000012">
    <property type="protein sequence ID" value="KPL79440.1"/>
    <property type="molecule type" value="Genomic_DNA"/>
</dbReference>
<dbReference type="Proteomes" id="UP000050417">
    <property type="component" value="Unassembled WGS sequence"/>
</dbReference>
<dbReference type="Pfam" id="PF02033">
    <property type="entry name" value="RBFA"/>
    <property type="match status" value="1"/>
</dbReference>
<dbReference type="InterPro" id="IPR000238">
    <property type="entry name" value="RbfA"/>
</dbReference>
<dbReference type="AlphaFoldDB" id="A0A0P6XHX7"/>
<dbReference type="HAMAP" id="MF_00003">
    <property type="entry name" value="RbfA"/>
    <property type="match status" value="1"/>
</dbReference>
<evidence type="ECO:0000256" key="2">
    <source>
        <dbReference type="HAMAP-Rule" id="MF_00003"/>
    </source>
</evidence>
<comment type="subunit">
    <text evidence="2">Monomer. Binds 30S ribosomal subunits, but not 50S ribosomal subunits or 70S ribosomes.</text>
</comment>
<dbReference type="RefSeq" id="WP_075061419.1">
    <property type="nucleotide sequence ID" value="NZ_LGCL01000012.1"/>
</dbReference>
<name>A0A0P6XHX7_9CHLR</name>